<sequence>MKIKQQKNSATYFKQTPSLPLEGLGVFCEVLLSIPQQPIKPLFRAKFLRFLKSLKSNLLNTTISKHDFSVLPQIKGTNQKEVKQNG</sequence>
<keyword evidence="2" id="KW-1185">Reference proteome</keyword>
<dbReference type="Proteomes" id="UP000215059">
    <property type="component" value="Unassembled WGS sequence"/>
</dbReference>
<dbReference type="AlphaFoldDB" id="A0A235FAB3"/>
<dbReference type="EMBL" id="NOII01000002">
    <property type="protein sequence ID" value="OYD58212.1"/>
    <property type="molecule type" value="Genomic_DNA"/>
</dbReference>
<evidence type="ECO:0000313" key="2">
    <source>
        <dbReference type="Proteomes" id="UP000215059"/>
    </source>
</evidence>
<evidence type="ECO:0000313" key="1">
    <source>
        <dbReference type="EMBL" id="OYD58212.1"/>
    </source>
</evidence>
<proteinExistence type="predicted"/>
<name>A0A235FAB3_9BACL</name>
<accession>A0A235FAB3</accession>
<gene>
    <name evidence="1" type="ORF">CGZ90_10045</name>
</gene>
<protein>
    <submittedName>
        <fullName evidence="1">Uncharacterized protein</fullName>
    </submittedName>
</protein>
<comment type="caution">
    <text evidence="1">The sequence shown here is derived from an EMBL/GenBank/DDBJ whole genome shotgun (WGS) entry which is preliminary data.</text>
</comment>
<reference evidence="1 2" key="1">
    <citation type="submission" date="2017-07" db="EMBL/GenBank/DDBJ databases">
        <title>Fictibacillus sp. nov. GDSW-R2A3 Genome sequencing and assembly.</title>
        <authorList>
            <person name="Mayilraj S."/>
        </authorList>
    </citation>
    <scope>NUCLEOTIDE SEQUENCE [LARGE SCALE GENOMIC DNA]</scope>
    <source>
        <strain evidence="1 2">GDSW-R2A3</strain>
    </source>
</reference>
<organism evidence="1 2">
    <name type="scientific">Fictibacillus aquaticus</name>
    <dbReference type="NCBI Taxonomy" id="2021314"/>
    <lineage>
        <taxon>Bacteria</taxon>
        <taxon>Bacillati</taxon>
        <taxon>Bacillota</taxon>
        <taxon>Bacilli</taxon>
        <taxon>Bacillales</taxon>
        <taxon>Fictibacillaceae</taxon>
        <taxon>Fictibacillus</taxon>
    </lineage>
</organism>